<comment type="caution">
    <text evidence="2">The sequence shown here is derived from an EMBL/GenBank/DDBJ whole genome shotgun (WGS) entry which is preliminary data.</text>
</comment>
<dbReference type="RefSeq" id="WP_167807683.1">
    <property type="nucleotide sequence ID" value="NZ_JAAVMB010000012.1"/>
</dbReference>
<dbReference type="EMBL" id="JAAVMB010000012">
    <property type="protein sequence ID" value="NKC68495.1"/>
    <property type="molecule type" value="Genomic_DNA"/>
</dbReference>
<evidence type="ECO:0000313" key="2">
    <source>
        <dbReference type="EMBL" id="NKC68495.1"/>
    </source>
</evidence>
<sequence>MTDKKKKKKISIKGILKGAKSVVFGSSEDNKNRGYDKKSTTGLLIVLVVLFFIKVILSFLM</sequence>
<accession>A0A7X6D9Y8</accession>
<dbReference type="AlphaFoldDB" id="A0A7X6D9Y8"/>
<organism evidence="2 3">
    <name type="scientific">Vagococcus fluvialis</name>
    <dbReference type="NCBI Taxonomy" id="2738"/>
    <lineage>
        <taxon>Bacteria</taxon>
        <taxon>Bacillati</taxon>
        <taxon>Bacillota</taxon>
        <taxon>Bacilli</taxon>
        <taxon>Lactobacillales</taxon>
        <taxon>Enterococcaceae</taxon>
        <taxon>Vagococcus</taxon>
    </lineage>
</organism>
<evidence type="ECO:0000256" key="1">
    <source>
        <dbReference type="SAM" id="Phobius"/>
    </source>
</evidence>
<proteinExistence type="predicted"/>
<protein>
    <submittedName>
        <fullName evidence="2">Uncharacterized protein</fullName>
    </submittedName>
</protein>
<feature type="transmembrane region" description="Helical" evidence="1">
    <location>
        <begin position="41"/>
        <end position="60"/>
    </location>
</feature>
<keyword evidence="1" id="KW-0812">Transmembrane</keyword>
<keyword evidence="1" id="KW-0472">Membrane</keyword>
<reference evidence="2 3" key="1">
    <citation type="submission" date="2020-03" db="EMBL/GenBank/DDBJ databases">
        <title>Bacterial samples isolated from urine from healthy bovine heifers (Gyr breed).</title>
        <authorList>
            <person name="Giannattasio-Ferraz S."/>
            <person name="Maskeri L."/>
            <person name="Penido A."/>
            <person name="Barbosa-Stancioli E.F."/>
            <person name="Putonti C."/>
        </authorList>
    </citation>
    <scope>NUCLEOTIDE SEQUENCE [LARGE SCALE GENOMIC DNA]</scope>
    <source>
        <strain evidence="2 3">UFMG-H7</strain>
    </source>
</reference>
<keyword evidence="1" id="KW-1133">Transmembrane helix</keyword>
<gene>
    <name evidence="2" type="ORF">HED35_10380</name>
</gene>
<dbReference type="Proteomes" id="UP000521358">
    <property type="component" value="Unassembled WGS sequence"/>
</dbReference>
<name>A0A7X6D9Y8_9ENTE</name>
<evidence type="ECO:0000313" key="3">
    <source>
        <dbReference type="Proteomes" id="UP000521358"/>
    </source>
</evidence>